<sequence length="57" mass="6861">IRFLPSFAYSIPRQRSTTNKSIKPPSKNWAQAFQKRHPELKSRRVRALDWKRHESNI</sequence>
<gene>
    <name evidence="2" type="ORF">BJ878DRAFT_390334</name>
</gene>
<dbReference type="EMBL" id="MU254531">
    <property type="protein sequence ID" value="KAG9240226.1"/>
    <property type="molecule type" value="Genomic_DNA"/>
</dbReference>
<evidence type="ECO:0000256" key="1">
    <source>
        <dbReference type="SAM" id="MobiDB-lite"/>
    </source>
</evidence>
<feature type="non-terminal residue" evidence="2">
    <location>
        <position position="57"/>
    </location>
</feature>
<dbReference type="AlphaFoldDB" id="A0A9P8CCG4"/>
<organism evidence="2 3">
    <name type="scientific">Calycina marina</name>
    <dbReference type="NCBI Taxonomy" id="1763456"/>
    <lineage>
        <taxon>Eukaryota</taxon>
        <taxon>Fungi</taxon>
        <taxon>Dikarya</taxon>
        <taxon>Ascomycota</taxon>
        <taxon>Pezizomycotina</taxon>
        <taxon>Leotiomycetes</taxon>
        <taxon>Helotiales</taxon>
        <taxon>Pezizellaceae</taxon>
        <taxon>Calycina</taxon>
    </lineage>
</organism>
<dbReference type="Proteomes" id="UP000887226">
    <property type="component" value="Unassembled WGS sequence"/>
</dbReference>
<feature type="non-terminal residue" evidence="2">
    <location>
        <position position="1"/>
    </location>
</feature>
<reference evidence="2" key="1">
    <citation type="journal article" date="2021" name="IMA Fungus">
        <title>Genomic characterization of three marine fungi, including Emericellopsis atlantica sp. nov. with signatures of a generalist lifestyle and marine biomass degradation.</title>
        <authorList>
            <person name="Hagestad O.C."/>
            <person name="Hou L."/>
            <person name="Andersen J.H."/>
            <person name="Hansen E.H."/>
            <person name="Altermark B."/>
            <person name="Li C."/>
            <person name="Kuhnert E."/>
            <person name="Cox R.J."/>
            <person name="Crous P.W."/>
            <person name="Spatafora J.W."/>
            <person name="Lail K."/>
            <person name="Amirebrahimi M."/>
            <person name="Lipzen A."/>
            <person name="Pangilinan J."/>
            <person name="Andreopoulos W."/>
            <person name="Hayes R.D."/>
            <person name="Ng V."/>
            <person name="Grigoriev I.V."/>
            <person name="Jackson S.A."/>
            <person name="Sutton T.D.S."/>
            <person name="Dobson A.D.W."/>
            <person name="Rama T."/>
        </authorList>
    </citation>
    <scope>NUCLEOTIDE SEQUENCE</scope>
    <source>
        <strain evidence="2">TRa3180A</strain>
    </source>
</reference>
<evidence type="ECO:0000313" key="3">
    <source>
        <dbReference type="Proteomes" id="UP000887226"/>
    </source>
</evidence>
<accession>A0A9P8CCG4</accession>
<keyword evidence="3" id="KW-1185">Reference proteome</keyword>
<protein>
    <recommendedName>
        <fullName evidence="4">HTH CENPB-type domain-containing protein</fullName>
    </recommendedName>
</protein>
<evidence type="ECO:0008006" key="4">
    <source>
        <dbReference type="Google" id="ProtNLM"/>
    </source>
</evidence>
<feature type="region of interest" description="Disordered" evidence="1">
    <location>
        <begin position="14"/>
        <end position="38"/>
    </location>
</feature>
<evidence type="ECO:0000313" key="2">
    <source>
        <dbReference type="EMBL" id="KAG9240226.1"/>
    </source>
</evidence>
<proteinExistence type="predicted"/>
<comment type="caution">
    <text evidence="2">The sequence shown here is derived from an EMBL/GenBank/DDBJ whole genome shotgun (WGS) entry which is preliminary data.</text>
</comment>
<dbReference type="OrthoDB" id="5420958at2759"/>
<name>A0A9P8CCG4_9HELO</name>